<dbReference type="EMBL" id="BSYO01000021">
    <property type="protein sequence ID" value="GMH20120.1"/>
    <property type="molecule type" value="Genomic_DNA"/>
</dbReference>
<comment type="subcellular location">
    <subcellularLocation>
        <location evidence="1">Membrane</location>
        <topology evidence="1">Multi-pass membrane protein</topology>
    </subcellularLocation>
</comment>
<evidence type="ECO:0000256" key="5">
    <source>
        <dbReference type="ARBA" id="ARBA00022989"/>
    </source>
</evidence>
<comment type="similarity">
    <text evidence="2">Belongs to the EMC3 family.</text>
</comment>
<evidence type="ECO:0000313" key="8">
    <source>
        <dbReference type="Proteomes" id="UP001279734"/>
    </source>
</evidence>
<keyword evidence="5" id="KW-1133">Transmembrane helix</keyword>
<evidence type="ECO:0000256" key="3">
    <source>
        <dbReference type="ARBA" id="ARBA00020822"/>
    </source>
</evidence>
<evidence type="ECO:0000256" key="6">
    <source>
        <dbReference type="ARBA" id="ARBA00023136"/>
    </source>
</evidence>
<dbReference type="GO" id="GO:0072546">
    <property type="term" value="C:EMC complex"/>
    <property type="evidence" value="ECO:0007669"/>
    <property type="project" value="TreeGrafter"/>
</dbReference>
<sequence>MFRPKCGNGGKGKWSHHRRMELYLQLIDLALPWEGQGYLNPLPFFFPRCSPSHDKRIQDVFDNIGEILWVTFLWESSPSFIARQKKWKEELDEELEMRRGKFSNYVHFVLGVAIAKQQQESQKSDKPILQRVWAMLLGIGPALKAVASMSRSMLQTGIDLSTVDVSYVSSRSWYFLNLFGLRGLFSLILGEENAMDDTQRMMQMGGFGMDPTRV</sequence>
<dbReference type="SMART" id="SM01415">
    <property type="entry name" value="DUF106"/>
    <property type="match status" value="1"/>
</dbReference>
<organism evidence="7 8">
    <name type="scientific">Nepenthes gracilis</name>
    <name type="common">Slender pitcher plant</name>
    <dbReference type="NCBI Taxonomy" id="150966"/>
    <lineage>
        <taxon>Eukaryota</taxon>
        <taxon>Viridiplantae</taxon>
        <taxon>Streptophyta</taxon>
        <taxon>Embryophyta</taxon>
        <taxon>Tracheophyta</taxon>
        <taxon>Spermatophyta</taxon>
        <taxon>Magnoliopsida</taxon>
        <taxon>eudicotyledons</taxon>
        <taxon>Gunneridae</taxon>
        <taxon>Pentapetalae</taxon>
        <taxon>Caryophyllales</taxon>
        <taxon>Nepenthaceae</taxon>
        <taxon>Nepenthes</taxon>
    </lineage>
</organism>
<protein>
    <recommendedName>
        <fullName evidence="3">ER membrane protein complex subunit 3</fullName>
    </recommendedName>
</protein>
<dbReference type="Proteomes" id="UP001279734">
    <property type="component" value="Unassembled WGS sequence"/>
</dbReference>
<evidence type="ECO:0000256" key="2">
    <source>
        <dbReference type="ARBA" id="ARBA00005376"/>
    </source>
</evidence>
<proteinExistence type="inferred from homology"/>
<dbReference type="InterPro" id="IPR002809">
    <property type="entry name" value="EMC3/TMCO1"/>
</dbReference>
<dbReference type="AlphaFoldDB" id="A0AAD3SYI1"/>
<dbReference type="PANTHER" id="PTHR13116:SF5">
    <property type="entry name" value="ER MEMBRANE PROTEIN COMPLEX SUBUNIT 3"/>
    <property type="match status" value="1"/>
</dbReference>
<evidence type="ECO:0000256" key="4">
    <source>
        <dbReference type="ARBA" id="ARBA00022692"/>
    </source>
</evidence>
<reference evidence="7" key="1">
    <citation type="submission" date="2023-05" db="EMBL/GenBank/DDBJ databases">
        <title>Nepenthes gracilis genome sequencing.</title>
        <authorList>
            <person name="Fukushima K."/>
        </authorList>
    </citation>
    <scope>NUCLEOTIDE SEQUENCE</scope>
    <source>
        <strain evidence="7">SING2019-196</strain>
    </source>
</reference>
<keyword evidence="4" id="KW-0812">Transmembrane</keyword>
<dbReference type="PANTHER" id="PTHR13116">
    <property type="entry name" value="ER MEMBRANE PROTEIN COMPLEX SUBUNIT 3"/>
    <property type="match status" value="1"/>
</dbReference>
<dbReference type="GO" id="GO:0034975">
    <property type="term" value="P:protein folding in endoplasmic reticulum"/>
    <property type="evidence" value="ECO:0007669"/>
    <property type="project" value="TreeGrafter"/>
</dbReference>
<name>A0AAD3SYI1_NEPGR</name>
<keyword evidence="8" id="KW-1185">Reference proteome</keyword>
<dbReference type="InterPro" id="IPR008568">
    <property type="entry name" value="EMC3"/>
</dbReference>
<keyword evidence="6" id="KW-0472">Membrane</keyword>
<evidence type="ECO:0000313" key="7">
    <source>
        <dbReference type="EMBL" id="GMH20120.1"/>
    </source>
</evidence>
<gene>
    <name evidence="7" type="ORF">Nepgr_021961</name>
</gene>
<comment type="caution">
    <text evidence="7">The sequence shown here is derived from an EMBL/GenBank/DDBJ whole genome shotgun (WGS) entry which is preliminary data.</text>
</comment>
<dbReference type="Pfam" id="PF01956">
    <property type="entry name" value="EMC3_TMCO1"/>
    <property type="match status" value="1"/>
</dbReference>
<evidence type="ECO:0000256" key="1">
    <source>
        <dbReference type="ARBA" id="ARBA00004141"/>
    </source>
</evidence>
<accession>A0AAD3SYI1</accession>